<dbReference type="Proteomes" id="UP000467841">
    <property type="component" value="Unassembled WGS sequence"/>
</dbReference>
<evidence type="ECO:0000313" key="2">
    <source>
        <dbReference type="EMBL" id="CAA7019353.1"/>
    </source>
</evidence>
<dbReference type="InterPro" id="IPR021788">
    <property type="entry name" value="CPP1-like"/>
</dbReference>
<keyword evidence="1" id="KW-0472">Membrane</keyword>
<dbReference type="PANTHER" id="PTHR33372">
    <property type="match status" value="1"/>
</dbReference>
<keyword evidence="3" id="KW-1185">Reference proteome</keyword>
<name>A0A6D2HV69_9BRAS</name>
<evidence type="ECO:0000256" key="1">
    <source>
        <dbReference type="SAM" id="Phobius"/>
    </source>
</evidence>
<keyword evidence="1" id="KW-1133">Transmembrane helix</keyword>
<comment type="caution">
    <text evidence="2">The sequence shown here is derived from an EMBL/GenBank/DDBJ whole genome shotgun (WGS) entry which is preliminary data.</text>
</comment>
<keyword evidence="1" id="KW-0812">Transmembrane</keyword>
<feature type="transmembrane region" description="Helical" evidence="1">
    <location>
        <begin position="319"/>
        <end position="336"/>
    </location>
</feature>
<reference evidence="2" key="1">
    <citation type="submission" date="2020-01" db="EMBL/GenBank/DDBJ databases">
        <authorList>
            <person name="Mishra B."/>
        </authorList>
    </citation>
    <scope>NUCLEOTIDE SEQUENCE [LARGE SCALE GENOMIC DNA]</scope>
</reference>
<dbReference type="AlphaFoldDB" id="A0A6D2HV69"/>
<proteinExistence type="predicted"/>
<sequence>MTCEQQKSSVAGTRTRVSRVRADPLSRGTTLAVALPLLSVASSVLWKVVPGGKEKLVFWIVFIGDTSSSPLGLSLLVRDNFGTCQRSSQAFTVIGNLNRQNAALPLLKRTCLALPTQRRNAMFVRAMSASIGDTSDDSAAVFPRINVKDPYKRLGISKMASEDEIQGARNFLIAQYGGHKPSVDAIESAHDKIIMQKFHERKNPKIDIKKKVRQVRQSKVVSFVFERFQTPPTAFLIKTAATFAVLGLLTVLFPTEEGPTFQVLLSVIATFYFIHQRLQKKFWSFLYGTGSFIFSWLLGTFLMVAVVPPFIKGPRGFEVMSSLLSYVLLWVASSYLR</sequence>
<dbReference type="EMBL" id="CACVBM020000444">
    <property type="protein sequence ID" value="CAA7019353.1"/>
    <property type="molecule type" value="Genomic_DNA"/>
</dbReference>
<feature type="transmembrane region" description="Helical" evidence="1">
    <location>
        <begin position="56"/>
        <end position="77"/>
    </location>
</feature>
<dbReference type="PANTHER" id="PTHR33372:SF11">
    <property type="entry name" value="DNAJ (DUF3353)"/>
    <property type="match status" value="1"/>
</dbReference>
<dbReference type="OrthoDB" id="2014563at2759"/>
<accession>A0A6D2HV69</accession>
<feature type="transmembrane region" description="Helical" evidence="1">
    <location>
        <begin position="24"/>
        <end position="44"/>
    </location>
</feature>
<feature type="transmembrane region" description="Helical" evidence="1">
    <location>
        <begin position="282"/>
        <end position="307"/>
    </location>
</feature>
<organism evidence="2 3">
    <name type="scientific">Microthlaspi erraticum</name>
    <dbReference type="NCBI Taxonomy" id="1685480"/>
    <lineage>
        <taxon>Eukaryota</taxon>
        <taxon>Viridiplantae</taxon>
        <taxon>Streptophyta</taxon>
        <taxon>Embryophyta</taxon>
        <taxon>Tracheophyta</taxon>
        <taxon>Spermatophyta</taxon>
        <taxon>Magnoliopsida</taxon>
        <taxon>eudicotyledons</taxon>
        <taxon>Gunneridae</taxon>
        <taxon>Pentapetalae</taxon>
        <taxon>rosids</taxon>
        <taxon>malvids</taxon>
        <taxon>Brassicales</taxon>
        <taxon>Brassicaceae</taxon>
        <taxon>Coluteocarpeae</taxon>
        <taxon>Microthlaspi</taxon>
    </lineage>
</organism>
<feature type="transmembrane region" description="Helical" evidence="1">
    <location>
        <begin position="235"/>
        <end position="253"/>
    </location>
</feature>
<evidence type="ECO:0000313" key="3">
    <source>
        <dbReference type="Proteomes" id="UP000467841"/>
    </source>
</evidence>
<gene>
    <name evidence="2" type="ORF">MERR_LOCUS6588</name>
</gene>
<protein>
    <submittedName>
        <fullName evidence="2">Uncharacterized protein</fullName>
    </submittedName>
</protein>
<dbReference type="Pfam" id="PF11833">
    <property type="entry name" value="CPP1-like"/>
    <property type="match status" value="1"/>
</dbReference>
<feature type="transmembrane region" description="Helical" evidence="1">
    <location>
        <begin position="259"/>
        <end position="275"/>
    </location>
</feature>
<dbReference type="GO" id="GO:0031969">
    <property type="term" value="C:chloroplast membrane"/>
    <property type="evidence" value="ECO:0007669"/>
    <property type="project" value="TreeGrafter"/>
</dbReference>